<dbReference type="EMBL" id="CAJVCH010255824">
    <property type="protein sequence ID" value="CAG7733770.1"/>
    <property type="molecule type" value="Genomic_DNA"/>
</dbReference>
<comment type="caution">
    <text evidence="1">The sequence shown here is derived from an EMBL/GenBank/DDBJ whole genome shotgun (WGS) entry which is preliminary data.</text>
</comment>
<proteinExistence type="predicted"/>
<gene>
    <name evidence="1" type="ORF">AFUS01_LOCUS22193</name>
</gene>
<evidence type="ECO:0000313" key="1">
    <source>
        <dbReference type="EMBL" id="CAG7733770.1"/>
    </source>
</evidence>
<dbReference type="Proteomes" id="UP000708208">
    <property type="component" value="Unassembled WGS sequence"/>
</dbReference>
<evidence type="ECO:0000313" key="2">
    <source>
        <dbReference type="Proteomes" id="UP000708208"/>
    </source>
</evidence>
<protein>
    <submittedName>
        <fullName evidence="1">Uncharacterized protein</fullName>
    </submittedName>
</protein>
<organism evidence="1 2">
    <name type="scientific">Allacma fusca</name>
    <dbReference type="NCBI Taxonomy" id="39272"/>
    <lineage>
        <taxon>Eukaryota</taxon>
        <taxon>Metazoa</taxon>
        <taxon>Ecdysozoa</taxon>
        <taxon>Arthropoda</taxon>
        <taxon>Hexapoda</taxon>
        <taxon>Collembola</taxon>
        <taxon>Symphypleona</taxon>
        <taxon>Sminthuridae</taxon>
        <taxon>Allacma</taxon>
    </lineage>
</organism>
<dbReference type="AlphaFoldDB" id="A0A8J2K6I1"/>
<accession>A0A8J2K6I1</accession>
<name>A0A8J2K6I1_9HEXA</name>
<feature type="non-terminal residue" evidence="1">
    <location>
        <position position="1"/>
    </location>
</feature>
<sequence>MDSYLATTPDQRIQFVLGEDADGDASHESHPIFSEMEELVQRGDYIEWKETA</sequence>
<keyword evidence="2" id="KW-1185">Reference proteome</keyword>
<reference evidence="1" key="1">
    <citation type="submission" date="2021-06" db="EMBL/GenBank/DDBJ databases">
        <authorList>
            <person name="Hodson N. C."/>
            <person name="Mongue J. A."/>
            <person name="Jaron S. K."/>
        </authorList>
    </citation>
    <scope>NUCLEOTIDE SEQUENCE</scope>
</reference>
<dbReference type="OrthoDB" id="1735926at2759"/>